<dbReference type="Proteomes" id="UP001604335">
    <property type="component" value="Unassembled WGS sequence"/>
</dbReference>
<dbReference type="InterPro" id="IPR018962">
    <property type="entry name" value="DUF1995"/>
</dbReference>
<feature type="domain" description="DUF1995" evidence="1">
    <location>
        <begin position="5"/>
        <end position="211"/>
    </location>
</feature>
<dbReference type="RefSeq" id="WP_393010657.1">
    <property type="nucleotide sequence ID" value="NZ_JAZAQF010000016.1"/>
</dbReference>
<dbReference type="InterPro" id="IPR053021">
    <property type="entry name" value="Chloroplast_ADK"/>
</dbReference>
<evidence type="ECO:0000259" key="1">
    <source>
        <dbReference type="Pfam" id="PF09353"/>
    </source>
</evidence>
<keyword evidence="3" id="KW-1185">Reference proteome</keyword>
<comment type="caution">
    <text evidence="2">The sequence shown here is derived from an EMBL/GenBank/DDBJ whole genome shotgun (WGS) entry which is preliminary data.</text>
</comment>
<protein>
    <submittedName>
        <fullName evidence="2">DUF1995 family protein</fullName>
    </submittedName>
</protein>
<name>A0ABW7C9M6_9CYAN</name>
<evidence type="ECO:0000313" key="2">
    <source>
        <dbReference type="EMBL" id="MFG3816631.1"/>
    </source>
</evidence>
<dbReference type="Pfam" id="PF09353">
    <property type="entry name" value="DUF1995"/>
    <property type="match status" value="1"/>
</dbReference>
<dbReference type="PANTHER" id="PTHR35509:SF1">
    <property type="entry name" value="DOMAIN PROTEIN, PUTATIVE (DUF1995)-RELATED"/>
    <property type="match status" value="1"/>
</dbReference>
<accession>A0ABW7C9M6</accession>
<gene>
    <name evidence="2" type="ORF">VPK24_03195</name>
</gene>
<organism evidence="2 3">
    <name type="scientific">Limnothrix redekei LRLZ20PSL1</name>
    <dbReference type="NCBI Taxonomy" id="3112953"/>
    <lineage>
        <taxon>Bacteria</taxon>
        <taxon>Bacillati</taxon>
        <taxon>Cyanobacteriota</taxon>
        <taxon>Cyanophyceae</taxon>
        <taxon>Pseudanabaenales</taxon>
        <taxon>Pseudanabaenaceae</taxon>
        <taxon>Limnothrix</taxon>
    </lineage>
</organism>
<reference evidence="3" key="1">
    <citation type="journal article" date="2024" name="Algal Res.">
        <title>Biochemical, toxicological and genomic investigation of a high-biomass producing Limnothrix strain isolated from Italian shallow drinking water reservoir.</title>
        <authorList>
            <person name="Simonazzi M."/>
            <person name="Shishido T.K."/>
            <person name="Delbaje E."/>
            <person name="Wahlsten M."/>
            <person name="Fewer D.P."/>
            <person name="Sivonen K."/>
            <person name="Pezzolesi L."/>
            <person name="Pistocchi R."/>
        </authorList>
    </citation>
    <scope>NUCLEOTIDE SEQUENCE [LARGE SCALE GENOMIC DNA]</scope>
    <source>
        <strain evidence="3">LRLZ20PSL1</strain>
    </source>
</reference>
<proteinExistence type="predicted"/>
<dbReference type="EMBL" id="JAZAQF010000016">
    <property type="protein sequence ID" value="MFG3816631.1"/>
    <property type="molecule type" value="Genomic_DNA"/>
</dbReference>
<sequence length="251" mass="27438">MSGIPQDLAEAIAQARSATLAALDEGLTLIQVELVLPELKVMPVAESFLAALEPWGDRLKIFFPDAGAAALARRDWGDRPFRITDVGSGRTPMTGKVQPEDGIFLFIEPSAVEVTQVEQLCQEAGDRPVIFLNPRMEDLAIIGIGYAGRQLRDRFLNRIVTAYYLRPIEGAAVRRAFPGQWEVWLEPADENADYQLVATRPQRPAGEALDEILLQATGGQETNSPNAAVNAAAQRQGFLGQLQNFLKALSN</sequence>
<dbReference type="PANTHER" id="PTHR35509">
    <property type="entry name" value="DOMAIN PROTEIN, PUTATIVE (DUF1995)-RELATED"/>
    <property type="match status" value="1"/>
</dbReference>
<evidence type="ECO:0000313" key="3">
    <source>
        <dbReference type="Proteomes" id="UP001604335"/>
    </source>
</evidence>